<gene>
    <name evidence="1" type="ORF">PECAL_4P01800</name>
</gene>
<comment type="caution">
    <text evidence="1">The sequence shown here is derived from an EMBL/GenBank/DDBJ whole genome shotgun (WGS) entry which is preliminary data.</text>
</comment>
<name>A0A8J2X018_9STRA</name>
<sequence>MSQYPVAQVVGGQQGGVVGVVSQPSDVNLDIGGRVERMQNELDVPEQIVRDLLSVAGADIVVIADDSGSMGAVANYVTRSTRWTELRDTLQKLAHMLLVVDHTDGFHIQFLNDPTWHEIRSGSQVETLFYGRQPKGRTPLATRLRPLLSGQWHPKGHGAETDLILLIMTDGEPSDCSFSELRQLVGQKSPKVYCTFMMCTEEDDVVEQYNKSLDRLPGVDITDDYVSEKKEVEKLGNKLSYYKWMAKAVLGGKMPKYDHMDEKRAGGGGACCVIA</sequence>
<dbReference type="OrthoDB" id="2142040at2759"/>
<evidence type="ECO:0008006" key="3">
    <source>
        <dbReference type="Google" id="ProtNLM"/>
    </source>
</evidence>
<dbReference type="PANTHER" id="PTHR34706">
    <property type="entry name" value="SLR1338 PROTEIN"/>
    <property type="match status" value="1"/>
</dbReference>
<reference evidence="1" key="1">
    <citation type="submission" date="2021-11" db="EMBL/GenBank/DDBJ databases">
        <authorList>
            <consortium name="Genoscope - CEA"/>
            <person name="William W."/>
        </authorList>
    </citation>
    <scope>NUCLEOTIDE SEQUENCE</scope>
</reference>
<organism evidence="1 2">
    <name type="scientific">Pelagomonas calceolata</name>
    <dbReference type="NCBI Taxonomy" id="35677"/>
    <lineage>
        <taxon>Eukaryota</taxon>
        <taxon>Sar</taxon>
        <taxon>Stramenopiles</taxon>
        <taxon>Ochrophyta</taxon>
        <taxon>Pelagophyceae</taxon>
        <taxon>Pelagomonadales</taxon>
        <taxon>Pelagomonadaceae</taxon>
        <taxon>Pelagomonas</taxon>
    </lineage>
</organism>
<dbReference type="EMBL" id="CAKKNE010000004">
    <property type="protein sequence ID" value="CAH0373015.1"/>
    <property type="molecule type" value="Genomic_DNA"/>
</dbReference>
<dbReference type="SUPFAM" id="SSF53300">
    <property type="entry name" value="vWA-like"/>
    <property type="match status" value="1"/>
</dbReference>
<accession>A0A8J2X018</accession>
<evidence type="ECO:0000313" key="2">
    <source>
        <dbReference type="Proteomes" id="UP000789595"/>
    </source>
</evidence>
<dbReference type="InterPro" id="IPR036465">
    <property type="entry name" value="vWFA_dom_sf"/>
</dbReference>
<proteinExistence type="predicted"/>
<dbReference type="PANTHER" id="PTHR34706:SF1">
    <property type="entry name" value="VWFA DOMAIN-CONTAINING PROTEIN"/>
    <property type="match status" value="1"/>
</dbReference>
<dbReference type="Proteomes" id="UP000789595">
    <property type="component" value="Unassembled WGS sequence"/>
</dbReference>
<keyword evidence="2" id="KW-1185">Reference proteome</keyword>
<dbReference type="AlphaFoldDB" id="A0A8J2X018"/>
<protein>
    <recommendedName>
        <fullName evidence="3">VWFA domain-containing protein</fullName>
    </recommendedName>
</protein>
<evidence type="ECO:0000313" key="1">
    <source>
        <dbReference type="EMBL" id="CAH0373015.1"/>
    </source>
</evidence>